<dbReference type="GeneID" id="106157311"/>
<feature type="domain" description="EF-hand" evidence="2">
    <location>
        <begin position="42"/>
        <end position="77"/>
    </location>
</feature>
<dbReference type="InterPro" id="IPR002048">
    <property type="entry name" value="EF_hand_dom"/>
</dbReference>
<dbReference type="InParanoid" id="A0A1S3HTJ8"/>
<protein>
    <submittedName>
        <fullName evidence="4">Calmodulin-beta</fullName>
    </submittedName>
</protein>
<dbReference type="Proteomes" id="UP000085678">
    <property type="component" value="Unplaced"/>
</dbReference>
<gene>
    <name evidence="4" type="primary">LOC106157311</name>
</gene>
<dbReference type="SMART" id="SM00054">
    <property type="entry name" value="EFh"/>
    <property type="match status" value="3"/>
</dbReference>
<evidence type="ECO:0000313" key="4">
    <source>
        <dbReference type="RefSeq" id="XP_013388384.1"/>
    </source>
</evidence>
<dbReference type="Gene3D" id="1.10.238.10">
    <property type="entry name" value="EF-hand"/>
    <property type="match status" value="1"/>
</dbReference>
<dbReference type="KEGG" id="lak:106157311"/>
<dbReference type="OMA" id="EFQQFYM"/>
<dbReference type="SUPFAM" id="SSF47473">
    <property type="entry name" value="EF-hand"/>
    <property type="match status" value="1"/>
</dbReference>
<evidence type="ECO:0000259" key="2">
    <source>
        <dbReference type="PROSITE" id="PS50222"/>
    </source>
</evidence>
<dbReference type="STRING" id="7574.A0A1S3HTJ8"/>
<dbReference type="InterPro" id="IPR018247">
    <property type="entry name" value="EF_Hand_1_Ca_BS"/>
</dbReference>
<accession>A0A1S3HTJ8</accession>
<dbReference type="OrthoDB" id="427950at2759"/>
<keyword evidence="1" id="KW-0106">Calcium</keyword>
<dbReference type="PROSITE" id="PS00018">
    <property type="entry name" value="EF_HAND_1"/>
    <property type="match status" value="1"/>
</dbReference>
<dbReference type="RefSeq" id="XP_013388384.1">
    <property type="nucleotide sequence ID" value="XM_013532930.1"/>
</dbReference>
<proteinExistence type="predicted"/>
<evidence type="ECO:0000256" key="1">
    <source>
        <dbReference type="ARBA" id="ARBA00022837"/>
    </source>
</evidence>
<dbReference type="GO" id="GO:0005509">
    <property type="term" value="F:calcium ion binding"/>
    <property type="evidence" value="ECO:0007669"/>
    <property type="project" value="InterPro"/>
</dbReference>
<organism evidence="3 4">
    <name type="scientific">Lingula anatina</name>
    <name type="common">Brachiopod</name>
    <name type="synonym">Lingula unguis</name>
    <dbReference type="NCBI Taxonomy" id="7574"/>
    <lineage>
        <taxon>Eukaryota</taxon>
        <taxon>Metazoa</taxon>
        <taxon>Spiralia</taxon>
        <taxon>Lophotrochozoa</taxon>
        <taxon>Brachiopoda</taxon>
        <taxon>Linguliformea</taxon>
        <taxon>Lingulata</taxon>
        <taxon>Lingulida</taxon>
        <taxon>Linguloidea</taxon>
        <taxon>Lingulidae</taxon>
        <taxon>Lingula</taxon>
    </lineage>
</organism>
<reference evidence="4" key="1">
    <citation type="submission" date="2025-08" db="UniProtKB">
        <authorList>
            <consortium name="RefSeq"/>
        </authorList>
    </citation>
    <scope>IDENTIFICATION</scope>
    <source>
        <tissue evidence="4">Gonads</tissue>
    </source>
</reference>
<name>A0A1S3HTJ8_LINAN</name>
<dbReference type="AlphaFoldDB" id="A0A1S3HTJ8"/>
<sequence>MASKNRKIAPEVEDIFDKYIRGNMRNLKRPEAMKMLTKEFKLKPDEAEAIFNNFDKDGNGVMSIWEFQQFYMMTGNSVQEIVAKFHELDEDDSGALDVNEARKGLAAMTVNGRLLQDKEIDFFITSSARGEDNTIDLGEFVSLMAKLKLYKPPN</sequence>
<dbReference type="Pfam" id="PF13405">
    <property type="entry name" value="EF-hand_6"/>
    <property type="match status" value="1"/>
</dbReference>
<dbReference type="PROSITE" id="PS50222">
    <property type="entry name" value="EF_HAND_2"/>
    <property type="match status" value="1"/>
</dbReference>
<evidence type="ECO:0000313" key="3">
    <source>
        <dbReference type="Proteomes" id="UP000085678"/>
    </source>
</evidence>
<dbReference type="InterPro" id="IPR011992">
    <property type="entry name" value="EF-hand-dom_pair"/>
</dbReference>
<keyword evidence="3" id="KW-1185">Reference proteome</keyword>